<dbReference type="EMBL" id="JAUEOZ010000002">
    <property type="protein sequence ID" value="MDN2483730.1"/>
    <property type="molecule type" value="Genomic_DNA"/>
</dbReference>
<proteinExistence type="predicted"/>
<reference evidence="1" key="1">
    <citation type="submission" date="2024-05" db="EMBL/GenBank/DDBJ databases">
        <title>Genome Sequences of Four Agar- Degrading Marine Bacteria.</title>
        <authorList>
            <person name="Phillips E.K."/>
            <person name="Shaffer J.C."/>
            <person name="Henson M.W."/>
            <person name="Temperton B."/>
            <person name="Thrash C.J."/>
            <person name="Martin M.O."/>
        </authorList>
    </citation>
    <scope>NUCLEOTIDE SEQUENCE</scope>
    <source>
        <strain evidence="1">EKP203</strain>
    </source>
</reference>
<evidence type="ECO:0000313" key="1">
    <source>
        <dbReference type="EMBL" id="MDN2483730.1"/>
    </source>
</evidence>
<organism evidence="1 2">
    <name type="scientific">Vibrio agarivorans</name>
    <dbReference type="NCBI Taxonomy" id="153622"/>
    <lineage>
        <taxon>Bacteria</taxon>
        <taxon>Pseudomonadati</taxon>
        <taxon>Pseudomonadota</taxon>
        <taxon>Gammaproteobacteria</taxon>
        <taxon>Vibrionales</taxon>
        <taxon>Vibrionaceae</taxon>
        <taxon>Vibrio</taxon>
    </lineage>
</organism>
<dbReference type="RefSeq" id="WP_289963800.1">
    <property type="nucleotide sequence ID" value="NZ_JAUEOZ010000002.1"/>
</dbReference>
<comment type="caution">
    <text evidence="1">The sequence shown here is derived from an EMBL/GenBank/DDBJ whole genome shotgun (WGS) entry which is preliminary data.</text>
</comment>
<evidence type="ECO:0000313" key="2">
    <source>
        <dbReference type="Proteomes" id="UP001169719"/>
    </source>
</evidence>
<gene>
    <name evidence="1" type="ORF">QWJ08_20480</name>
</gene>
<accession>A0ABT7Y6P8</accession>
<protein>
    <recommendedName>
        <fullName evidence="3">Lipoprotein</fullName>
    </recommendedName>
</protein>
<dbReference type="Proteomes" id="UP001169719">
    <property type="component" value="Unassembled WGS sequence"/>
</dbReference>
<evidence type="ECO:0008006" key="3">
    <source>
        <dbReference type="Google" id="ProtNLM"/>
    </source>
</evidence>
<keyword evidence="2" id="KW-1185">Reference proteome</keyword>
<dbReference type="PROSITE" id="PS51257">
    <property type="entry name" value="PROKAR_LIPOPROTEIN"/>
    <property type="match status" value="1"/>
</dbReference>
<sequence>MRTSLITTLMSTSLMIGCSHQVAENEGIAVDLYPVTYALDLSLGKSTPLSVEREWKQFYRTHQHDLLLKPVELKYYSKSGKEIAAGWKEELRTLGAADVSLVNASGMSQDYDVSVEVHSYRVVTPVCEYDQVDQYGSRNLGCAIESARWQSMVHPENVLIKAKGE</sequence>
<name>A0ABT7Y6P8_9VIBR</name>